<dbReference type="EnsemblPlants" id="Pp3c3_7460V3.1">
    <property type="protein sequence ID" value="Pp3c3_7460V3.1"/>
    <property type="gene ID" value="Pp3c3_7460"/>
</dbReference>
<dbReference type="PANTHER" id="PTHR42912">
    <property type="entry name" value="METHYLTRANSFERASE"/>
    <property type="match status" value="1"/>
</dbReference>
<dbReference type="Gramene" id="Pp3c3_7460V3.2">
    <property type="protein sequence ID" value="Pp3c3_7460V3.2"/>
    <property type="gene ID" value="Pp3c3_7460"/>
</dbReference>
<dbReference type="STRING" id="3218.A9TU34"/>
<dbReference type="InterPro" id="IPR041698">
    <property type="entry name" value="Methyltransf_25"/>
</dbReference>
<dbReference type="CDD" id="cd02440">
    <property type="entry name" value="AdoMet_MTases"/>
    <property type="match status" value="1"/>
</dbReference>
<dbReference type="OMA" id="GCSVGMS"/>
<proteinExistence type="predicted"/>
<dbReference type="KEGG" id="ppp:112280064"/>
<organism evidence="2">
    <name type="scientific">Physcomitrium patens</name>
    <name type="common">Spreading-leaved earth moss</name>
    <name type="synonym">Physcomitrella patens</name>
    <dbReference type="NCBI Taxonomy" id="3218"/>
    <lineage>
        <taxon>Eukaryota</taxon>
        <taxon>Viridiplantae</taxon>
        <taxon>Streptophyta</taxon>
        <taxon>Embryophyta</taxon>
        <taxon>Bryophyta</taxon>
        <taxon>Bryophytina</taxon>
        <taxon>Bryopsida</taxon>
        <taxon>Funariidae</taxon>
        <taxon>Funariales</taxon>
        <taxon>Funariaceae</taxon>
        <taxon>Physcomitrium</taxon>
    </lineage>
</organism>
<reference evidence="3" key="3">
    <citation type="submission" date="2020-12" db="UniProtKB">
        <authorList>
            <consortium name="EnsemblPlants"/>
        </authorList>
    </citation>
    <scope>IDENTIFICATION</scope>
</reference>
<protein>
    <recommendedName>
        <fullName evidence="1">Methyltransferase domain-containing protein</fullName>
    </recommendedName>
</protein>
<feature type="domain" description="Methyltransferase" evidence="1">
    <location>
        <begin position="193"/>
        <end position="296"/>
    </location>
</feature>
<reference evidence="2 4" key="1">
    <citation type="journal article" date="2008" name="Science">
        <title>The Physcomitrella genome reveals evolutionary insights into the conquest of land by plants.</title>
        <authorList>
            <person name="Rensing S."/>
            <person name="Lang D."/>
            <person name="Zimmer A."/>
            <person name="Terry A."/>
            <person name="Salamov A."/>
            <person name="Shapiro H."/>
            <person name="Nishiyama T."/>
            <person name="Perroud P.-F."/>
            <person name="Lindquist E."/>
            <person name="Kamisugi Y."/>
            <person name="Tanahashi T."/>
            <person name="Sakakibara K."/>
            <person name="Fujita T."/>
            <person name="Oishi K."/>
            <person name="Shin-I T."/>
            <person name="Kuroki Y."/>
            <person name="Toyoda A."/>
            <person name="Suzuki Y."/>
            <person name="Hashimoto A."/>
            <person name="Yamaguchi K."/>
            <person name="Sugano A."/>
            <person name="Kohara Y."/>
            <person name="Fujiyama A."/>
            <person name="Anterola A."/>
            <person name="Aoki S."/>
            <person name="Ashton N."/>
            <person name="Barbazuk W.B."/>
            <person name="Barker E."/>
            <person name="Bennetzen J."/>
            <person name="Bezanilla M."/>
            <person name="Blankenship R."/>
            <person name="Cho S.H."/>
            <person name="Dutcher S."/>
            <person name="Estelle M."/>
            <person name="Fawcett J.A."/>
            <person name="Gundlach H."/>
            <person name="Hanada K."/>
            <person name="Heyl A."/>
            <person name="Hicks K.A."/>
            <person name="Hugh J."/>
            <person name="Lohr M."/>
            <person name="Mayer K."/>
            <person name="Melkozernov A."/>
            <person name="Murata T."/>
            <person name="Nelson D."/>
            <person name="Pils B."/>
            <person name="Prigge M."/>
            <person name="Reiss B."/>
            <person name="Renner T."/>
            <person name="Rombauts S."/>
            <person name="Rushton P."/>
            <person name="Sanderfoot A."/>
            <person name="Schween G."/>
            <person name="Shiu S.-H."/>
            <person name="Stueber K."/>
            <person name="Theodoulou F.L."/>
            <person name="Tu H."/>
            <person name="Van de Peer Y."/>
            <person name="Verrier P.J."/>
            <person name="Waters E."/>
            <person name="Wood A."/>
            <person name="Yang L."/>
            <person name="Cove D."/>
            <person name="Cuming A."/>
            <person name="Hasebe M."/>
            <person name="Lucas S."/>
            <person name="Mishler D.B."/>
            <person name="Reski R."/>
            <person name="Grigoriev I."/>
            <person name="Quatrano R.S."/>
            <person name="Boore J.L."/>
        </authorList>
    </citation>
    <scope>NUCLEOTIDE SEQUENCE [LARGE SCALE GENOMIC DNA]</scope>
    <source>
        <strain evidence="3 4">cv. Gransden 2004</strain>
    </source>
</reference>
<dbReference type="PANTHER" id="PTHR42912:SF80">
    <property type="entry name" value="METHYLTRANSFERASE DOMAIN-CONTAINING PROTEIN"/>
    <property type="match status" value="1"/>
</dbReference>
<gene>
    <name evidence="3" type="primary">LOC112280064</name>
    <name evidence="2" type="ORF">PHYPA_004115</name>
</gene>
<evidence type="ECO:0000313" key="3">
    <source>
        <dbReference type="EnsemblPlants" id="Pp3c3_7460V3.1"/>
    </source>
</evidence>
<dbReference type="GO" id="GO:0008168">
    <property type="term" value="F:methyltransferase activity"/>
    <property type="evidence" value="ECO:0000318"/>
    <property type="project" value="GO_Central"/>
</dbReference>
<keyword evidence="4" id="KW-1185">Reference proteome</keyword>
<dbReference type="Pfam" id="PF13649">
    <property type="entry name" value="Methyltransf_25"/>
    <property type="match status" value="1"/>
</dbReference>
<evidence type="ECO:0000313" key="2">
    <source>
        <dbReference type="EMBL" id="PNR57122.1"/>
    </source>
</evidence>
<dbReference type="eggNOG" id="KOG1540">
    <property type="taxonomic scope" value="Eukaryota"/>
</dbReference>
<dbReference type="HOGENOM" id="CLU_053941_0_0_1"/>
<evidence type="ECO:0000259" key="1">
    <source>
        <dbReference type="Pfam" id="PF13649"/>
    </source>
</evidence>
<dbReference type="Gene3D" id="3.40.50.150">
    <property type="entry name" value="Vaccinia Virus protein VP39"/>
    <property type="match status" value="1"/>
</dbReference>
<dbReference type="SUPFAM" id="SSF53335">
    <property type="entry name" value="S-adenosyl-L-methionine-dependent methyltransferases"/>
    <property type="match status" value="1"/>
</dbReference>
<dbReference type="OrthoDB" id="2013972at2759"/>
<evidence type="ECO:0000313" key="4">
    <source>
        <dbReference type="Proteomes" id="UP000006727"/>
    </source>
</evidence>
<dbReference type="AlphaFoldDB" id="A9TU34"/>
<dbReference type="InterPro" id="IPR029063">
    <property type="entry name" value="SAM-dependent_MTases_sf"/>
</dbReference>
<dbReference type="InterPro" id="IPR050508">
    <property type="entry name" value="Methyltransf_Superfamily"/>
</dbReference>
<sequence length="365" mass="40359">MEGLARPFFSFLSSTTAVQSIRTASVRVRALPSPLPPPLQSNVEGDLDRPRYTGNDPLSRFVSSLIAIKPLFDVMKLVARQVFIRTAEKNGVDWRGMANEILASDVYVEKELLENKSLVYPDYYLKEFHAYEEGNLSWEAASEVAPATLSMMLRTTPTAKSAAEATQVLRSAWLQAISSHHQMYSGGQGVSSVLDIGCSIGDSTRELADWFPDAHVTGLDLSPYFLAVAQYMEKQRISSGLGRRRPISWVHANGECTGLPSSSFDVVSLAFVIHECPQHAIRGLLKEALRLLKPGGTVSLTDNSPKSKVLQNLPPAIFTLMKSTEPWMDEYFTFDLEGEMEKIGFMNVNSIMTNPRHRTVTGTAP</sequence>
<dbReference type="PaxDb" id="3218-PP1S321_8V6.1"/>
<dbReference type="EnsemblPlants" id="Pp3c3_7460V3.2">
    <property type="protein sequence ID" value="Pp3c3_7460V3.2"/>
    <property type="gene ID" value="Pp3c3_7460"/>
</dbReference>
<dbReference type="EMBL" id="ABEU02000003">
    <property type="protein sequence ID" value="PNR57122.1"/>
    <property type="molecule type" value="Genomic_DNA"/>
</dbReference>
<dbReference type="Gramene" id="Pp3c3_7460V3.1">
    <property type="protein sequence ID" value="Pp3c3_7460V3.1"/>
    <property type="gene ID" value="Pp3c3_7460"/>
</dbReference>
<accession>A9TU34</accession>
<reference evidence="2 4" key="2">
    <citation type="journal article" date="2018" name="Plant J.">
        <title>The Physcomitrella patens chromosome-scale assembly reveals moss genome structure and evolution.</title>
        <authorList>
            <person name="Lang D."/>
            <person name="Ullrich K.K."/>
            <person name="Murat F."/>
            <person name="Fuchs J."/>
            <person name="Jenkins J."/>
            <person name="Haas F.B."/>
            <person name="Piednoel M."/>
            <person name="Gundlach H."/>
            <person name="Van Bel M."/>
            <person name="Meyberg R."/>
            <person name="Vives C."/>
            <person name="Morata J."/>
            <person name="Symeonidi A."/>
            <person name="Hiss M."/>
            <person name="Muchero W."/>
            <person name="Kamisugi Y."/>
            <person name="Saleh O."/>
            <person name="Blanc G."/>
            <person name="Decker E.L."/>
            <person name="van Gessel N."/>
            <person name="Grimwood J."/>
            <person name="Hayes R.D."/>
            <person name="Graham S.W."/>
            <person name="Gunter L.E."/>
            <person name="McDaniel S.F."/>
            <person name="Hoernstein S.N.W."/>
            <person name="Larsson A."/>
            <person name="Li F.W."/>
            <person name="Perroud P.F."/>
            <person name="Phillips J."/>
            <person name="Ranjan P."/>
            <person name="Rokshar D.S."/>
            <person name="Rothfels C.J."/>
            <person name="Schneider L."/>
            <person name="Shu S."/>
            <person name="Stevenson D.W."/>
            <person name="Thummler F."/>
            <person name="Tillich M."/>
            <person name="Villarreal Aguilar J.C."/>
            <person name="Widiez T."/>
            <person name="Wong G.K."/>
            <person name="Wymore A."/>
            <person name="Zhang Y."/>
            <person name="Zimmer A.D."/>
            <person name="Quatrano R.S."/>
            <person name="Mayer K.F.X."/>
            <person name="Goodstein D."/>
            <person name="Casacuberta J.M."/>
            <person name="Vandepoele K."/>
            <person name="Reski R."/>
            <person name="Cuming A.C."/>
            <person name="Tuskan G.A."/>
            <person name="Maumus F."/>
            <person name="Salse J."/>
            <person name="Schmutz J."/>
            <person name="Rensing S.A."/>
        </authorList>
    </citation>
    <scope>NUCLEOTIDE SEQUENCE [LARGE SCALE GENOMIC DNA]</scope>
    <source>
        <strain evidence="3 4">cv. Gransden 2004</strain>
    </source>
</reference>
<dbReference type="Proteomes" id="UP000006727">
    <property type="component" value="Chromosome 3"/>
</dbReference>
<name>A9TU34_PHYPA</name>